<evidence type="ECO:0000256" key="1">
    <source>
        <dbReference type="ARBA" id="ARBA00001964"/>
    </source>
</evidence>
<dbReference type="KEGG" id="stri:C7M71_004400"/>
<dbReference type="AlphaFoldDB" id="A0A345SSV5"/>
<dbReference type="Gene3D" id="3.40.50.970">
    <property type="match status" value="1"/>
</dbReference>
<dbReference type="OrthoDB" id="8732661at2"/>
<evidence type="ECO:0000256" key="3">
    <source>
        <dbReference type="ARBA" id="ARBA00023052"/>
    </source>
</evidence>
<dbReference type="SUPFAM" id="SSF52518">
    <property type="entry name" value="Thiamin diphosphate-binding fold (THDP-binding)"/>
    <property type="match status" value="1"/>
</dbReference>
<dbReference type="PANTHER" id="PTHR47514">
    <property type="entry name" value="TRANSKETOLASE N-TERMINAL SECTION-RELATED"/>
    <property type="match status" value="1"/>
</dbReference>
<feature type="domain" description="Transketolase N-terminal" evidence="4">
    <location>
        <begin position="42"/>
        <end position="268"/>
    </location>
</feature>
<dbReference type="InterPro" id="IPR005474">
    <property type="entry name" value="Transketolase_N"/>
</dbReference>
<reference evidence="6" key="1">
    <citation type="submission" date="2018-07" db="EMBL/GenBank/DDBJ databases">
        <title>Streptacidiphilus bronchialis DSM 106435 chromosome.</title>
        <authorList>
            <person name="Batra D."/>
            <person name="Gulvik C.A."/>
        </authorList>
    </citation>
    <scope>NUCLEOTIDE SEQUENCE [LARGE SCALE GENOMIC DNA]</scope>
    <source>
        <strain evidence="6">DSM 106435</strain>
    </source>
</reference>
<organism evidence="5 6">
    <name type="scientific">Peterkaempfera bronchialis</name>
    <dbReference type="NCBI Taxonomy" id="2126346"/>
    <lineage>
        <taxon>Bacteria</taxon>
        <taxon>Bacillati</taxon>
        <taxon>Actinomycetota</taxon>
        <taxon>Actinomycetes</taxon>
        <taxon>Kitasatosporales</taxon>
        <taxon>Streptomycetaceae</taxon>
        <taxon>Peterkaempfera</taxon>
    </lineage>
</organism>
<dbReference type="GO" id="GO:0000287">
    <property type="term" value="F:magnesium ion binding"/>
    <property type="evidence" value="ECO:0007669"/>
    <property type="project" value="UniProtKB-ARBA"/>
</dbReference>
<keyword evidence="3" id="KW-0786">Thiamine pyrophosphate</keyword>
<gene>
    <name evidence="5" type="ORF">C7M71_004400</name>
</gene>
<dbReference type="Proteomes" id="UP000249340">
    <property type="component" value="Chromosome"/>
</dbReference>
<dbReference type="InterPro" id="IPR029061">
    <property type="entry name" value="THDP-binding"/>
</dbReference>
<evidence type="ECO:0000256" key="2">
    <source>
        <dbReference type="ARBA" id="ARBA00007131"/>
    </source>
</evidence>
<evidence type="ECO:0000313" key="5">
    <source>
        <dbReference type="EMBL" id="AXI76810.1"/>
    </source>
</evidence>
<name>A0A345SSV5_9ACTN</name>
<comment type="similarity">
    <text evidence="2">Belongs to the transketolase family.</text>
</comment>
<evidence type="ECO:0000313" key="6">
    <source>
        <dbReference type="Proteomes" id="UP000249340"/>
    </source>
</evidence>
<sequence length="298" mass="31431">MTATTDDLDAAIDAAVETGPDAAIETGPDAAIETAADPAVRLARRIRLRAVQMVAPHGFGYLGQALSAAEQMAVLRTGFLRPGVDRFVCSPGHYVIAAYAAAREAGELTDEQLASYGHNGAELEAIGTETSPAVDLTCGSLAQGLSGAVGFALADRLRGTEGTRRTFVLVSDGEVQEGQTWEAALFAGHHRLREVVVLLDANDSQVDGPVSSITTIDPLVDKWQSFGWHAEEVDGHDAARLRTALQRAVDDERPAVVIARTSTAHGLACLPEDADGHFIKLPAQFAARALAELEQTDA</sequence>
<accession>A0A345SSV5</accession>
<protein>
    <submittedName>
        <fullName evidence="5">Transketolase</fullName>
    </submittedName>
</protein>
<comment type="cofactor">
    <cofactor evidence="1">
        <name>thiamine diphosphate</name>
        <dbReference type="ChEBI" id="CHEBI:58937"/>
    </cofactor>
</comment>
<dbReference type="RefSeq" id="WP_111490374.1">
    <property type="nucleotide sequence ID" value="NZ_CP031264.1"/>
</dbReference>
<proteinExistence type="inferred from homology"/>
<keyword evidence="6" id="KW-1185">Reference proteome</keyword>
<dbReference type="EMBL" id="CP031264">
    <property type="protein sequence ID" value="AXI76810.1"/>
    <property type="molecule type" value="Genomic_DNA"/>
</dbReference>
<dbReference type="Pfam" id="PF00456">
    <property type="entry name" value="Transketolase_N"/>
    <property type="match status" value="1"/>
</dbReference>
<evidence type="ECO:0000259" key="4">
    <source>
        <dbReference type="Pfam" id="PF00456"/>
    </source>
</evidence>
<dbReference type="PANTHER" id="PTHR47514:SF1">
    <property type="entry name" value="TRANSKETOLASE N-TERMINAL SECTION-RELATED"/>
    <property type="match status" value="1"/>
</dbReference>